<dbReference type="InterPro" id="IPR001128">
    <property type="entry name" value="Cyt_P450"/>
</dbReference>
<evidence type="ECO:0000313" key="7">
    <source>
        <dbReference type="Proteomes" id="UP000042997"/>
    </source>
</evidence>
<dbReference type="GO" id="GO:0020037">
    <property type="term" value="F:heme binding"/>
    <property type="evidence" value="ECO:0007669"/>
    <property type="project" value="InterPro"/>
</dbReference>
<dbReference type="Proteomes" id="UP000042997">
    <property type="component" value="Unassembled WGS sequence"/>
</dbReference>
<keyword evidence="3 4" id="KW-0349">Heme</keyword>
<dbReference type="PANTHER" id="PTHR24305:SF166">
    <property type="entry name" value="CYTOCHROME P450 12A4, MITOCHONDRIAL-RELATED"/>
    <property type="match status" value="1"/>
</dbReference>
<dbReference type="EC" id="1.14.-.-" evidence="6"/>
<dbReference type="Gene3D" id="1.10.630.10">
    <property type="entry name" value="Cytochrome P450"/>
    <property type="match status" value="1"/>
</dbReference>
<feature type="compositionally biased region" description="Basic residues" evidence="5">
    <location>
        <begin position="439"/>
        <end position="450"/>
    </location>
</feature>
<dbReference type="InterPro" id="IPR017972">
    <property type="entry name" value="Cyt_P450_CS"/>
</dbReference>
<keyword evidence="4" id="KW-0503">Monooxygenase</keyword>
<dbReference type="GO" id="GO:0016705">
    <property type="term" value="F:oxidoreductase activity, acting on paired donors, with incorporation or reduction of molecular oxygen"/>
    <property type="evidence" value="ECO:0007669"/>
    <property type="project" value="InterPro"/>
</dbReference>
<evidence type="ECO:0000256" key="3">
    <source>
        <dbReference type="PIRSR" id="PIRSR602401-1"/>
    </source>
</evidence>
<sequence>MTLSRSETSHPPTSLPPGPRLPAVVQTLLFTLARHRIYPVLTRRYGDTFLIEPTAPYRPMVVLGRQEDIRTVFAGSPEIYHAGEGNAIMRPVMGEHAVLVTDEDRHKRVRRLLTPAFSARALQGYRDDVTTLVRHEVAHWPVGRPFATLERLQDLMLEVILTVVLGVTAPDRLAELRPAIRHITEIDPITLMGLHSPKLARIRPWSTHWKHQRRFDEIVYAEISERRVAGDLHDRTDVLSRLVQAAVDDADGGLGDAELRDQLISILLAGHDTTATGLAWAFHELVRNPGVLADAQKAADAGDDEYLGAVAKEALRLKPVIQDVARQLTAPVELGGYRLPAGITVLPAIGIVHADPEHHESPGEFRPERFLGVQPSANTWIPFGGGARRCPGAAFAAMEMTVVLREVLRAYDLSPPGRRPEKQKARNITTVPSRGARVVARRRTTKAVTP</sequence>
<dbReference type="PANTHER" id="PTHR24305">
    <property type="entry name" value="CYTOCHROME P450"/>
    <property type="match status" value="1"/>
</dbReference>
<feature type="binding site" description="axial binding residue" evidence="3">
    <location>
        <position position="390"/>
    </location>
    <ligand>
        <name>heme</name>
        <dbReference type="ChEBI" id="CHEBI:30413"/>
    </ligand>
    <ligandPart>
        <name>Fe</name>
        <dbReference type="ChEBI" id="CHEBI:18248"/>
    </ligandPart>
</feature>
<comment type="cofactor">
    <cofactor evidence="1 3">
        <name>heme</name>
        <dbReference type="ChEBI" id="CHEBI:30413"/>
    </cofactor>
</comment>
<dbReference type="InterPro" id="IPR036396">
    <property type="entry name" value="Cyt_P450_sf"/>
</dbReference>
<gene>
    <name evidence="6" type="primary">cyp135A</name>
    <name evidence="6" type="ORF">RHRU231_740041</name>
</gene>
<protein>
    <submittedName>
        <fullName evidence="6">Putative cytochrome P450 135A1</fullName>
        <ecNumber evidence="6">1.14.-.-</ecNumber>
    </submittedName>
</protein>
<keyword evidence="3 4" id="KW-0479">Metal-binding</keyword>
<dbReference type="Pfam" id="PF00067">
    <property type="entry name" value="p450"/>
    <property type="match status" value="1"/>
</dbReference>
<keyword evidence="4 6" id="KW-0560">Oxidoreductase</keyword>
<dbReference type="InterPro" id="IPR002401">
    <property type="entry name" value="Cyt_P450_E_grp-I"/>
</dbReference>
<keyword evidence="3 4" id="KW-0408">Iron</keyword>
<evidence type="ECO:0000313" key="6">
    <source>
        <dbReference type="EMBL" id="CDZ90598.1"/>
    </source>
</evidence>
<evidence type="ECO:0000256" key="1">
    <source>
        <dbReference type="ARBA" id="ARBA00001971"/>
    </source>
</evidence>
<reference evidence="6 7" key="1">
    <citation type="journal article" date="2014" name="Genome Announc.">
        <title>Draft Genome Sequence of Propane- and Butane-Oxidizing Actinobacterium Rhodococcus ruber IEGM 231.</title>
        <authorList>
            <person name="Ivshina I.B."/>
            <person name="Kuyukina M.S."/>
            <person name="Krivoruchko A.V."/>
            <person name="Barbe V."/>
            <person name="Fischer C."/>
        </authorList>
    </citation>
    <scope>NUCLEOTIDE SEQUENCE [LARGE SCALE GENOMIC DNA]</scope>
</reference>
<proteinExistence type="inferred from homology"/>
<dbReference type="InterPro" id="IPR050121">
    <property type="entry name" value="Cytochrome_P450_monoxygenase"/>
</dbReference>
<dbReference type="CDD" id="cd11053">
    <property type="entry name" value="CYP110-like"/>
    <property type="match status" value="1"/>
</dbReference>
<evidence type="ECO:0000256" key="5">
    <source>
        <dbReference type="SAM" id="MobiDB-lite"/>
    </source>
</evidence>
<accession>A0A098BPL0</accession>
<dbReference type="SUPFAM" id="SSF48264">
    <property type="entry name" value="Cytochrome P450"/>
    <property type="match status" value="1"/>
</dbReference>
<organism evidence="6 7">
    <name type="scientific">Rhodococcus ruber</name>
    <dbReference type="NCBI Taxonomy" id="1830"/>
    <lineage>
        <taxon>Bacteria</taxon>
        <taxon>Bacillati</taxon>
        <taxon>Actinomycetota</taxon>
        <taxon>Actinomycetes</taxon>
        <taxon>Mycobacteriales</taxon>
        <taxon>Nocardiaceae</taxon>
        <taxon>Rhodococcus</taxon>
    </lineage>
</organism>
<dbReference type="eggNOG" id="COG2124">
    <property type="taxonomic scope" value="Bacteria"/>
</dbReference>
<feature type="region of interest" description="Disordered" evidence="5">
    <location>
        <begin position="414"/>
        <end position="450"/>
    </location>
</feature>
<dbReference type="AlphaFoldDB" id="A0A098BPL0"/>
<name>A0A098BPL0_9NOCA</name>
<dbReference type="PROSITE" id="PS00086">
    <property type="entry name" value="CYTOCHROME_P450"/>
    <property type="match status" value="1"/>
</dbReference>
<dbReference type="RefSeq" id="WP_052455323.1">
    <property type="nucleotide sequence ID" value="NZ_JABFDS010000006.1"/>
</dbReference>
<dbReference type="GO" id="GO:0004497">
    <property type="term" value="F:monooxygenase activity"/>
    <property type="evidence" value="ECO:0007669"/>
    <property type="project" value="UniProtKB-KW"/>
</dbReference>
<dbReference type="EMBL" id="CCSD01000088">
    <property type="protein sequence ID" value="CDZ90598.1"/>
    <property type="molecule type" value="Genomic_DNA"/>
</dbReference>
<dbReference type="GO" id="GO:0005506">
    <property type="term" value="F:iron ion binding"/>
    <property type="evidence" value="ECO:0007669"/>
    <property type="project" value="InterPro"/>
</dbReference>
<dbReference type="PRINTS" id="PR00463">
    <property type="entry name" value="EP450I"/>
</dbReference>
<comment type="similarity">
    <text evidence="2 4">Belongs to the cytochrome P450 family.</text>
</comment>
<dbReference type="OrthoDB" id="7376058at2"/>
<evidence type="ECO:0000256" key="2">
    <source>
        <dbReference type="ARBA" id="ARBA00010617"/>
    </source>
</evidence>
<dbReference type="PRINTS" id="PR00385">
    <property type="entry name" value="P450"/>
</dbReference>
<evidence type="ECO:0000256" key="4">
    <source>
        <dbReference type="RuleBase" id="RU000461"/>
    </source>
</evidence>